<comment type="caution">
    <text evidence="2">The sequence shown here is derived from an EMBL/GenBank/DDBJ whole genome shotgun (WGS) entry which is preliminary data.</text>
</comment>
<dbReference type="CDD" id="cd12797">
    <property type="entry name" value="M23_peptidase"/>
    <property type="match status" value="1"/>
</dbReference>
<accession>A0A556A7W7</accession>
<evidence type="ECO:0000313" key="3">
    <source>
        <dbReference type="Proteomes" id="UP000318405"/>
    </source>
</evidence>
<dbReference type="PANTHER" id="PTHR21666">
    <property type="entry name" value="PEPTIDASE-RELATED"/>
    <property type="match status" value="1"/>
</dbReference>
<dbReference type="AlphaFoldDB" id="A0A556A7W7"/>
<dbReference type="PANTHER" id="PTHR21666:SF270">
    <property type="entry name" value="MUREIN HYDROLASE ACTIVATOR ENVC"/>
    <property type="match status" value="1"/>
</dbReference>
<dbReference type="InterPro" id="IPR016047">
    <property type="entry name" value="M23ase_b-sheet_dom"/>
</dbReference>
<dbReference type="Gene3D" id="2.70.70.10">
    <property type="entry name" value="Glucose Permease (Domain IIA)"/>
    <property type="match status" value="1"/>
</dbReference>
<dbReference type="EMBL" id="VLTJ01000042">
    <property type="protein sequence ID" value="TSH88977.1"/>
    <property type="molecule type" value="Genomic_DNA"/>
</dbReference>
<dbReference type="InterPro" id="IPR011055">
    <property type="entry name" value="Dup_hybrid_motif"/>
</dbReference>
<name>A0A556A7W7_9BURK</name>
<evidence type="ECO:0000313" key="2">
    <source>
        <dbReference type="EMBL" id="TSH88977.1"/>
    </source>
</evidence>
<keyword evidence="3" id="KW-1185">Reference proteome</keyword>
<reference evidence="2 3" key="1">
    <citation type="submission" date="2019-07" db="EMBL/GenBank/DDBJ databases">
        <title>Qingshengfaniella alkalisoli gen. nov., sp. nov., isolated from saline soil.</title>
        <authorList>
            <person name="Xu L."/>
            <person name="Huang X.-X."/>
            <person name="Sun J.-Q."/>
        </authorList>
    </citation>
    <scope>NUCLEOTIDE SEQUENCE [LARGE SCALE GENOMIC DNA]</scope>
    <source>
        <strain evidence="2 3">DSM 27279</strain>
    </source>
</reference>
<dbReference type="Proteomes" id="UP000318405">
    <property type="component" value="Unassembled WGS sequence"/>
</dbReference>
<sequence length="352" mass="37902">MTGGVLWLLQQTVPASPLPAELRVANPPASLVAQAPAAQPQLANPVPGGTVLEVPADEPVVQGETQDNWLVGATQAWLERTAPRHELPLSAHDPSFDGGAAATADGKETEERLREHIDVLARKVGEMEARLTQIDALGERLADIAGVEPEAFDFRHVPGQGGLLVEPSSLSVAELDREIDTLRDRLYDRGDYLDVLEARLRSEMAERARTPSAMPIRGYAYNSSSYGPRVDPITGRRAFHEGLDFAAPRGTPIVAAAGGVVVSARYQTGYGRMVEIDHGNKLVTRYAHAQQLLVKPGDLVYRGQRIATVGSTGRSTGPHLHFEVRVAGQAADPRLFLAGEVSAERLAELSTR</sequence>
<dbReference type="GO" id="GO:0004222">
    <property type="term" value="F:metalloendopeptidase activity"/>
    <property type="evidence" value="ECO:0007669"/>
    <property type="project" value="TreeGrafter"/>
</dbReference>
<feature type="domain" description="M23ase beta-sheet core" evidence="1">
    <location>
        <begin position="239"/>
        <end position="333"/>
    </location>
</feature>
<organism evidence="2 3">
    <name type="scientific">Verticiella sediminum</name>
    <dbReference type="NCBI Taxonomy" id="1247510"/>
    <lineage>
        <taxon>Bacteria</taxon>
        <taxon>Pseudomonadati</taxon>
        <taxon>Pseudomonadota</taxon>
        <taxon>Betaproteobacteria</taxon>
        <taxon>Burkholderiales</taxon>
        <taxon>Alcaligenaceae</taxon>
        <taxon>Verticiella</taxon>
    </lineage>
</organism>
<evidence type="ECO:0000259" key="1">
    <source>
        <dbReference type="Pfam" id="PF01551"/>
    </source>
</evidence>
<dbReference type="SUPFAM" id="SSF51261">
    <property type="entry name" value="Duplicated hybrid motif"/>
    <property type="match status" value="1"/>
</dbReference>
<dbReference type="Pfam" id="PF01551">
    <property type="entry name" value="Peptidase_M23"/>
    <property type="match status" value="1"/>
</dbReference>
<gene>
    <name evidence="2" type="ORF">FOZ76_25465</name>
</gene>
<dbReference type="InterPro" id="IPR050570">
    <property type="entry name" value="Cell_wall_metabolism_enzyme"/>
</dbReference>
<proteinExistence type="predicted"/>
<protein>
    <submittedName>
        <fullName evidence="2">M23 family metallopeptidase</fullName>
    </submittedName>
</protein>
<dbReference type="FunFam" id="2.70.70.10:FF:000006">
    <property type="entry name" value="M23 family peptidase"/>
    <property type="match status" value="1"/>
</dbReference>